<sequence length="213" mass="23637">MVKSLPQAEFFSAREHSAREHSAKKSAQPGARLPGGSPVSPRFFKLKLASETAVASELREEVQHVERRLHRILEQPEQSAIILDALAVDPLVIQQAVRRFVKACDTLGFENLIIVVRESQLELAGWKEYRKWFREHLDEHGCSGRIACLVIQDGCPECDALACWVAATDSVILTDPDGIGEFAANHVVAVEPNDFALDHWLAQLQLLASPRIG</sequence>
<feature type="compositionally biased region" description="Basic and acidic residues" evidence="2">
    <location>
        <begin position="13"/>
        <end position="23"/>
    </location>
</feature>
<evidence type="ECO:0000313" key="3">
    <source>
        <dbReference type="EMBL" id="TWU40343.1"/>
    </source>
</evidence>
<evidence type="ECO:0000256" key="2">
    <source>
        <dbReference type="SAM" id="MobiDB-lite"/>
    </source>
</evidence>
<dbReference type="EMBL" id="SJPY01000005">
    <property type="protein sequence ID" value="TWU40343.1"/>
    <property type="molecule type" value="Genomic_DNA"/>
</dbReference>
<accession>A0A5C6DSL7</accession>
<keyword evidence="4" id="KW-1185">Reference proteome</keyword>
<feature type="coiled-coil region" evidence="1">
    <location>
        <begin position="48"/>
        <end position="75"/>
    </location>
</feature>
<proteinExistence type="predicted"/>
<evidence type="ECO:0000256" key="1">
    <source>
        <dbReference type="SAM" id="Coils"/>
    </source>
</evidence>
<organism evidence="3 4">
    <name type="scientific">Novipirellula aureliae</name>
    <dbReference type="NCBI Taxonomy" id="2527966"/>
    <lineage>
        <taxon>Bacteria</taxon>
        <taxon>Pseudomonadati</taxon>
        <taxon>Planctomycetota</taxon>
        <taxon>Planctomycetia</taxon>
        <taxon>Pirellulales</taxon>
        <taxon>Pirellulaceae</taxon>
        <taxon>Novipirellula</taxon>
    </lineage>
</organism>
<reference evidence="3 4" key="1">
    <citation type="submission" date="2019-02" db="EMBL/GenBank/DDBJ databases">
        <title>Deep-cultivation of Planctomycetes and their phenomic and genomic characterization uncovers novel biology.</title>
        <authorList>
            <person name="Wiegand S."/>
            <person name="Jogler M."/>
            <person name="Boedeker C."/>
            <person name="Pinto D."/>
            <person name="Vollmers J."/>
            <person name="Rivas-Marin E."/>
            <person name="Kohn T."/>
            <person name="Peeters S.H."/>
            <person name="Heuer A."/>
            <person name="Rast P."/>
            <person name="Oberbeckmann S."/>
            <person name="Bunk B."/>
            <person name="Jeske O."/>
            <person name="Meyerdierks A."/>
            <person name="Storesund J.E."/>
            <person name="Kallscheuer N."/>
            <person name="Luecker S."/>
            <person name="Lage O.M."/>
            <person name="Pohl T."/>
            <person name="Merkel B.J."/>
            <person name="Hornburger P."/>
            <person name="Mueller R.-W."/>
            <person name="Bruemmer F."/>
            <person name="Labrenz M."/>
            <person name="Spormann A.M."/>
            <person name="Op Den Camp H."/>
            <person name="Overmann J."/>
            <person name="Amann R."/>
            <person name="Jetten M.S.M."/>
            <person name="Mascher T."/>
            <person name="Medema M.H."/>
            <person name="Devos D.P."/>
            <person name="Kaster A.-K."/>
            <person name="Ovreas L."/>
            <person name="Rohde M."/>
            <person name="Galperin M.Y."/>
            <person name="Jogler C."/>
        </authorList>
    </citation>
    <scope>NUCLEOTIDE SEQUENCE [LARGE SCALE GENOMIC DNA]</scope>
    <source>
        <strain evidence="3 4">Q31b</strain>
    </source>
</reference>
<evidence type="ECO:0000313" key="4">
    <source>
        <dbReference type="Proteomes" id="UP000315471"/>
    </source>
</evidence>
<comment type="caution">
    <text evidence="3">The sequence shown here is derived from an EMBL/GenBank/DDBJ whole genome shotgun (WGS) entry which is preliminary data.</text>
</comment>
<dbReference type="AlphaFoldDB" id="A0A5C6DSL7"/>
<dbReference type="OrthoDB" id="9862825at2"/>
<keyword evidence="1" id="KW-0175">Coiled coil</keyword>
<protein>
    <submittedName>
        <fullName evidence="3">Uncharacterized protein</fullName>
    </submittedName>
</protein>
<gene>
    <name evidence="3" type="ORF">Q31b_36920</name>
</gene>
<feature type="region of interest" description="Disordered" evidence="2">
    <location>
        <begin position="13"/>
        <end position="38"/>
    </location>
</feature>
<name>A0A5C6DSL7_9BACT</name>
<dbReference type="RefSeq" id="WP_146600924.1">
    <property type="nucleotide sequence ID" value="NZ_SJPY01000005.1"/>
</dbReference>
<dbReference type="Proteomes" id="UP000315471">
    <property type="component" value="Unassembled WGS sequence"/>
</dbReference>